<keyword evidence="1" id="KW-0812">Transmembrane</keyword>
<sequence>MLRLLSLKARLIIMAVAAVLVILVVAIVAVAFVIIGSQSASAAPCNPVNPGVPAPSGQREEQLANAKIIDQTAAKLGLSGQASRVAIIAAMGESSLINIDYDDDATNPDGSTADGGGLFQQQPSQGWGTWEQIMDPEYATTSFLIGAKHDRTGGLVSVDGWESMEPTLAIHAVQINADAQHYARYYAQADEIIAAAGIDVSRPGSGGGTDQPGGSGCNVTPVGQAAYPLDTPYNKTSDYGPREINVPGASTWHPADDYQNWPACGKPFYAMLPGTVTLSDRLWLSVTSPEGYVISYLHSYKSERAVNVGDTVEAGQQLGLVGNEGPSGGCHVDVRINVAQNTNPSVAQLPRGDASAGAGNYVNPVEFFALFNLDVCPQEWCRDFSKE</sequence>
<dbReference type="Gene3D" id="2.70.70.10">
    <property type="entry name" value="Glucose Permease (Domain IIA)"/>
    <property type="match status" value="1"/>
</dbReference>
<gene>
    <name evidence="3" type="ORF">RS84_00028</name>
</gene>
<dbReference type="EMBL" id="JYJB01000002">
    <property type="protein sequence ID" value="KJL49554.1"/>
    <property type="molecule type" value="Genomic_DNA"/>
</dbReference>
<dbReference type="PANTHER" id="PTHR21666:SF270">
    <property type="entry name" value="MUREIN HYDROLASE ACTIVATOR ENVC"/>
    <property type="match status" value="1"/>
</dbReference>
<dbReference type="AlphaFoldDB" id="A0A0M2HYQ8"/>
<proteinExistence type="predicted"/>
<feature type="transmembrane region" description="Helical" evidence="1">
    <location>
        <begin position="12"/>
        <end position="35"/>
    </location>
</feature>
<evidence type="ECO:0000313" key="3">
    <source>
        <dbReference type="EMBL" id="KJL49554.1"/>
    </source>
</evidence>
<evidence type="ECO:0000256" key="1">
    <source>
        <dbReference type="SAM" id="Phobius"/>
    </source>
</evidence>
<dbReference type="Proteomes" id="UP000033900">
    <property type="component" value="Unassembled WGS sequence"/>
</dbReference>
<dbReference type="Pfam" id="PF01551">
    <property type="entry name" value="Peptidase_M23"/>
    <property type="match status" value="1"/>
</dbReference>
<dbReference type="RefSeq" id="WP_045255733.1">
    <property type="nucleotide sequence ID" value="NZ_JYJB01000002.1"/>
</dbReference>
<name>A0A0M2HYQ8_9MICO</name>
<dbReference type="STRING" id="273678.RS84_00028"/>
<dbReference type="InterPro" id="IPR050570">
    <property type="entry name" value="Cell_wall_metabolism_enzyme"/>
</dbReference>
<dbReference type="GO" id="GO:0004222">
    <property type="term" value="F:metalloendopeptidase activity"/>
    <property type="evidence" value="ECO:0007669"/>
    <property type="project" value="TreeGrafter"/>
</dbReference>
<dbReference type="OrthoDB" id="5496837at2"/>
<evidence type="ECO:0000259" key="2">
    <source>
        <dbReference type="Pfam" id="PF01551"/>
    </source>
</evidence>
<accession>A0A0M2HYQ8</accession>
<dbReference type="SUPFAM" id="SSF51261">
    <property type="entry name" value="Duplicated hybrid motif"/>
    <property type="match status" value="1"/>
</dbReference>
<evidence type="ECO:0000313" key="4">
    <source>
        <dbReference type="Proteomes" id="UP000033900"/>
    </source>
</evidence>
<keyword evidence="4" id="KW-1185">Reference proteome</keyword>
<comment type="caution">
    <text evidence="3">The sequence shown here is derived from an EMBL/GenBank/DDBJ whole genome shotgun (WGS) entry which is preliminary data.</text>
</comment>
<keyword evidence="1" id="KW-0472">Membrane</keyword>
<feature type="domain" description="M23ase beta-sheet core" evidence="2">
    <location>
        <begin position="264"/>
        <end position="339"/>
    </location>
</feature>
<reference evidence="3 4" key="1">
    <citation type="submission" date="2015-02" db="EMBL/GenBank/DDBJ databases">
        <title>Draft genome sequences of ten Microbacterium spp. with emphasis on heavy metal contaminated environments.</title>
        <authorList>
            <person name="Corretto E."/>
        </authorList>
    </citation>
    <scope>NUCLEOTIDE SEQUENCE [LARGE SCALE GENOMIC DNA]</scope>
    <source>
        <strain evidence="3 4">SA35</strain>
    </source>
</reference>
<dbReference type="PATRIC" id="fig|273678.4.peg.24"/>
<organism evidence="3 4">
    <name type="scientific">Microbacterium hydrocarbonoxydans</name>
    <dbReference type="NCBI Taxonomy" id="273678"/>
    <lineage>
        <taxon>Bacteria</taxon>
        <taxon>Bacillati</taxon>
        <taxon>Actinomycetota</taxon>
        <taxon>Actinomycetes</taxon>
        <taxon>Micrococcales</taxon>
        <taxon>Microbacteriaceae</taxon>
        <taxon>Microbacterium</taxon>
    </lineage>
</organism>
<dbReference type="PANTHER" id="PTHR21666">
    <property type="entry name" value="PEPTIDASE-RELATED"/>
    <property type="match status" value="1"/>
</dbReference>
<protein>
    <submittedName>
        <fullName evidence="3">Putative peptidase</fullName>
    </submittedName>
</protein>
<dbReference type="CDD" id="cd12797">
    <property type="entry name" value="M23_peptidase"/>
    <property type="match status" value="1"/>
</dbReference>
<dbReference type="InterPro" id="IPR011055">
    <property type="entry name" value="Dup_hybrid_motif"/>
</dbReference>
<dbReference type="InterPro" id="IPR016047">
    <property type="entry name" value="M23ase_b-sheet_dom"/>
</dbReference>
<keyword evidence="1" id="KW-1133">Transmembrane helix</keyword>